<dbReference type="Pfam" id="PF06353">
    <property type="entry name" value="DUF1062"/>
    <property type="match status" value="1"/>
</dbReference>
<keyword evidence="2" id="KW-1185">Reference proteome</keyword>
<name>A0ABR4ZCK7_9NOCA</name>
<dbReference type="EMBL" id="JNFP01000028">
    <property type="protein sequence ID" value="KIA62837.1"/>
    <property type="molecule type" value="Genomic_DNA"/>
</dbReference>
<dbReference type="RefSeq" id="WP_043674286.1">
    <property type="nucleotide sequence ID" value="NZ_BDCI01000001.1"/>
</dbReference>
<evidence type="ECO:0000313" key="2">
    <source>
        <dbReference type="Proteomes" id="UP000031364"/>
    </source>
</evidence>
<accession>A0ABR4ZCK7</accession>
<organism evidence="1 2">
    <name type="scientific">Nocardia vulneris</name>
    <dbReference type="NCBI Taxonomy" id="1141657"/>
    <lineage>
        <taxon>Bacteria</taxon>
        <taxon>Bacillati</taxon>
        <taxon>Actinomycetota</taxon>
        <taxon>Actinomycetes</taxon>
        <taxon>Mycobacteriales</taxon>
        <taxon>Nocardiaceae</taxon>
        <taxon>Nocardia</taxon>
    </lineage>
</organism>
<dbReference type="InterPro" id="IPR009412">
    <property type="entry name" value="DUF1062"/>
</dbReference>
<gene>
    <name evidence="1" type="ORF">FG87_23275</name>
</gene>
<proteinExistence type="predicted"/>
<reference evidence="1 2" key="1">
    <citation type="journal article" date="2014" name="Int. J. Syst. Evol. Microbiol.">
        <title>Nocardia vulneris sp. nov., isolated from wounds of human patients in North America.</title>
        <authorList>
            <person name="Lasker B.A."/>
            <person name="Bell M."/>
            <person name="Klenk H.P."/>
            <person name="Sproer C."/>
            <person name="Schumann C."/>
            <person name="Schumann P."/>
            <person name="Brown J.M."/>
        </authorList>
    </citation>
    <scope>NUCLEOTIDE SEQUENCE [LARGE SCALE GENOMIC DNA]</scope>
    <source>
        <strain evidence="1 2">W9851</strain>
    </source>
</reference>
<comment type="caution">
    <text evidence="1">The sequence shown here is derived from an EMBL/GenBank/DDBJ whole genome shotgun (WGS) entry which is preliminary data.</text>
</comment>
<dbReference type="Proteomes" id="UP000031364">
    <property type="component" value="Unassembled WGS sequence"/>
</dbReference>
<evidence type="ECO:0000313" key="1">
    <source>
        <dbReference type="EMBL" id="KIA62837.1"/>
    </source>
</evidence>
<sequence length="66" mass="7270">MRGSGEVLDVAVYFAARIPVRPVRLIAQGCGLPRPEVERLLSEGRLVSAIRLSDKVSGDFTFTLQR</sequence>
<protein>
    <submittedName>
        <fullName evidence="1">Uncharacterized protein</fullName>
    </submittedName>
</protein>